<dbReference type="CDD" id="cd07377">
    <property type="entry name" value="WHTH_GntR"/>
    <property type="match status" value="1"/>
</dbReference>
<dbReference type="Pfam" id="PF00392">
    <property type="entry name" value="GntR"/>
    <property type="match status" value="1"/>
</dbReference>
<evidence type="ECO:0000256" key="3">
    <source>
        <dbReference type="ARBA" id="ARBA00023163"/>
    </source>
</evidence>
<dbReference type="InterPro" id="IPR036388">
    <property type="entry name" value="WH-like_DNA-bd_sf"/>
</dbReference>
<dbReference type="PROSITE" id="PS50949">
    <property type="entry name" value="HTH_GNTR"/>
    <property type="match status" value="1"/>
</dbReference>
<dbReference type="InterPro" id="IPR012770">
    <property type="entry name" value="TreR"/>
</dbReference>
<keyword evidence="3" id="KW-0804">Transcription</keyword>
<name>A0A7X6N3T3_9LACO</name>
<dbReference type="InterPro" id="IPR028978">
    <property type="entry name" value="Chorismate_lyase_/UTRA_dom_sf"/>
</dbReference>
<dbReference type="PANTHER" id="PTHR44846:SF12">
    <property type="entry name" value="HTH-TYPE TRANSCRIPTIONAL REGULATOR TRER"/>
    <property type="match status" value="1"/>
</dbReference>
<organism evidence="6 7">
    <name type="scientific">Periweissella fabalis</name>
    <dbReference type="NCBI Taxonomy" id="1070421"/>
    <lineage>
        <taxon>Bacteria</taxon>
        <taxon>Bacillati</taxon>
        <taxon>Bacillota</taxon>
        <taxon>Bacilli</taxon>
        <taxon>Lactobacillales</taxon>
        <taxon>Lactobacillaceae</taxon>
        <taxon>Periweissella</taxon>
    </lineage>
</organism>
<evidence type="ECO:0000256" key="1">
    <source>
        <dbReference type="ARBA" id="ARBA00023015"/>
    </source>
</evidence>
<comment type="caution">
    <text evidence="6">The sequence shown here is derived from an EMBL/GenBank/DDBJ whole genome shotgun (WGS) entry which is preliminary data.</text>
</comment>
<evidence type="ECO:0000256" key="4">
    <source>
        <dbReference type="NCBIfam" id="TIGR02404"/>
    </source>
</evidence>
<dbReference type="Gene3D" id="1.10.10.10">
    <property type="entry name" value="Winged helix-like DNA-binding domain superfamily/Winged helix DNA-binding domain"/>
    <property type="match status" value="1"/>
</dbReference>
<dbReference type="SMART" id="SM00866">
    <property type="entry name" value="UTRA"/>
    <property type="match status" value="1"/>
</dbReference>
<sequence>MAELYKQIYQELKNAILTEKYPAESFLPSETALASDHSCSRDTIRKALLALEAEGYIQKQRGRGSQVLQHKLRTFPLNGLTSYQEIKKIQNLDTQTVVKKFEIISVDEQLHKLTGFTLDSAVYHIVRVRIINGLTSIIDIDYLDVGLIPGLTSTIASQSLYAYIENELNLQIGYSEKQITCPRLSSQDRELMPDLPKEENRVIQVESSSYLADTTLFQHTLSKHRPDQFKFEEFARRQSY</sequence>
<keyword evidence="2" id="KW-0238">DNA-binding</keyword>
<accession>A0A7X6N3T3</accession>
<gene>
    <name evidence="6" type="primary">treR</name>
    <name evidence="6" type="ORF">HF964_08190</name>
</gene>
<dbReference type="SUPFAM" id="SSF64288">
    <property type="entry name" value="Chorismate lyase-like"/>
    <property type="match status" value="1"/>
</dbReference>
<evidence type="ECO:0000259" key="5">
    <source>
        <dbReference type="PROSITE" id="PS50949"/>
    </source>
</evidence>
<dbReference type="AlphaFoldDB" id="A0A7X6N3T3"/>
<proteinExistence type="predicted"/>
<dbReference type="NCBIfam" id="TIGR02404">
    <property type="entry name" value="trehalos_R_Bsub"/>
    <property type="match status" value="1"/>
</dbReference>
<dbReference type="SMART" id="SM00345">
    <property type="entry name" value="HTH_GNTR"/>
    <property type="match status" value="1"/>
</dbReference>
<keyword evidence="1" id="KW-0805">Transcription regulation</keyword>
<dbReference type="SUPFAM" id="SSF46785">
    <property type="entry name" value="Winged helix' DNA-binding domain"/>
    <property type="match status" value="1"/>
</dbReference>
<dbReference type="GO" id="GO:0045892">
    <property type="term" value="P:negative regulation of DNA-templated transcription"/>
    <property type="evidence" value="ECO:0007669"/>
    <property type="project" value="TreeGrafter"/>
</dbReference>
<reference evidence="6 7" key="1">
    <citation type="submission" date="2020-04" db="EMBL/GenBank/DDBJ databases">
        <title>MicrobeNet Type strains.</title>
        <authorList>
            <person name="Nicholson A.C."/>
        </authorList>
    </citation>
    <scope>NUCLEOTIDE SEQUENCE [LARGE SCALE GENOMIC DNA]</scope>
    <source>
        <strain evidence="6 7">CCUG 61472</strain>
    </source>
</reference>
<dbReference type="EMBL" id="JAAXPN010000009">
    <property type="protein sequence ID" value="NKZ24772.1"/>
    <property type="molecule type" value="Genomic_DNA"/>
</dbReference>
<dbReference type="GO" id="GO:0003677">
    <property type="term" value="F:DNA binding"/>
    <property type="evidence" value="ECO:0007669"/>
    <property type="project" value="UniProtKB-UniRule"/>
</dbReference>
<evidence type="ECO:0000313" key="7">
    <source>
        <dbReference type="Proteomes" id="UP000549765"/>
    </source>
</evidence>
<feature type="domain" description="HTH gntR-type" evidence="5">
    <location>
        <begin position="2"/>
        <end position="70"/>
    </location>
</feature>
<dbReference type="InterPro" id="IPR011663">
    <property type="entry name" value="UTRA"/>
</dbReference>
<dbReference type="InterPro" id="IPR036390">
    <property type="entry name" value="WH_DNA-bd_sf"/>
</dbReference>
<dbReference type="PANTHER" id="PTHR44846">
    <property type="entry name" value="MANNOSYL-D-GLYCERATE TRANSPORT/METABOLISM SYSTEM REPRESSOR MNGR-RELATED"/>
    <property type="match status" value="1"/>
</dbReference>
<dbReference type="Proteomes" id="UP000549765">
    <property type="component" value="Unassembled WGS sequence"/>
</dbReference>
<dbReference type="Pfam" id="PF07702">
    <property type="entry name" value="UTRA"/>
    <property type="match status" value="1"/>
</dbReference>
<dbReference type="InterPro" id="IPR050679">
    <property type="entry name" value="Bact_HTH_transcr_reg"/>
</dbReference>
<evidence type="ECO:0000256" key="2">
    <source>
        <dbReference type="ARBA" id="ARBA00023125"/>
    </source>
</evidence>
<keyword evidence="7" id="KW-1185">Reference proteome</keyword>
<dbReference type="Gene3D" id="3.40.1410.10">
    <property type="entry name" value="Chorismate lyase-like"/>
    <property type="match status" value="1"/>
</dbReference>
<evidence type="ECO:0000313" key="6">
    <source>
        <dbReference type="EMBL" id="NKZ24772.1"/>
    </source>
</evidence>
<dbReference type="GO" id="GO:0003700">
    <property type="term" value="F:DNA-binding transcription factor activity"/>
    <property type="evidence" value="ECO:0007669"/>
    <property type="project" value="UniProtKB-UniRule"/>
</dbReference>
<dbReference type="PRINTS" id="PR00035">
    <property type="entry name" value="HTHGNTR"/>
</dbReference>
<dbReference type="RefSeq" id="WP_168722565.1">
    <property type="nucleotide sequence ID" value="NZ_JAAXPN010000009.1"/>
</dbReference>
<dbReference type="InterPro" id="IPR000524">
    <property type="entry name" value="Tscrpt_reg_HTH_GntR"/>
</dbReference>
<protein>
    <recommendedName>
        <fullName evidence="4">Trehalose operon repressor</fullName>
    </recommendedName>
</protein>